<dbReference type="Proteomes" id="UP000284706">
    <property type="component" value="Unassembled WGS sequence"/>
</dbReference>
<feature type="compositionally biased region" description="Basic and acidic residues" evidence="1">
    <location>
        <begin position="412"/>
        <end position="422"/>
    </location>
</feature>
<feature type="region of interest" description="Disordered" evidence="1">
    <location>
        <begin position="309"/>
        <end position="348"/>
    </location>
</feature>
<organism evidence="3 4">
    <name type="scientific">Gymnopilus dilepis</name>
    <dbReference type="NCBI Taxonomy" id="231916"/>
    <lineage>
        <taxon>Eukaryota</taxon>
        <taxon>Fungi</taxon>
        <taxon>Dikarya</taxon>
        <taxon>Basidiomycota</taxon>
        <taxon>Agaricomycotina</taxon>
        <taxon>Agaricomycetes</taxon>
        <taxon>Agaricomycetidae</taxon>
        <taxon>Agaricales</taxon>
        <taxon>Agaricineae</taxon>
        <taxon>Hymenogastraceae</taxon>
        <taxon>Gymnopilus</taxon>
    </lineage>
</organism>
<dbReference type="InParanoid" id="A0A409W541"/>
<evidence type="ECO:0000256" key="2">
    <source>
        <dbReference type="SAM" id="Phobius"/>
    </source>
</evidence>
<dbReference type="Gene3D" id="2.60.120.260">
    <property type="entry name" value="Galactose-binding domain-like"/>
    <property type="match status" value="1"/>
</dbReference>
<sequence>MSQPEGEQASPPSESRMIFIDDTDPNIQYNGFDWHAQTYTTSNATAFSSLPLYGTLHFTQPLGSNTDITYSYQGTSFIAKFSSTTLSQVTCTIDGQAQKISSLDTLGGGQCANAGTIQEGNHTLVIGLDGSDSSAGELSLFFDGLSYAPSEGTGTGTAQSGDVFITSDPSLSLGPSVTTEWHWDFQFVVLVTTRLLSSSFDIQYPMLMLPTWHIESSPGYSMSLNINYNSELSVIRTNGSYTLDGQGPFNFTTADPLFASTAPQLLVQTPHLELGQHKFHLDYWHDGETIPFSFYGITVQNTTSTVSSNLEVVPPLPSSSTSSTSPLSSPAPSVPSTTDPPNQHGPPNRIPALVGSIIGVVILTTILFTTWIVLRRRRIRARRFSLDLSEDDVGSVDPFHRRSLFSSNRPPKRVEARAERTPLGENDPSLTASESSVTVPVSSSPPPHIRVVVHEDSGREVEQPDSMTEIIELPPNYTSLGRNGRGPNRRELPPVPTSGNGVEALQSLYSREKEILEIRRSVASQR</sequence>
<comment type="caution">
    <text evidence="3">The sequence shown here is derived from an EMBL/GenBank/DDBJ whole genome shotgun (WGS) entry which is preliminary data.</text>
</comment>
<evidence type="ECO:0000256" key="1">
    <source>
        <dbReference type="SAM" id="MobiDB-lite"/>
    </source>
</evidence>
<keyword evidence="2" id="KW-0812">Transmembrane</keyword>
<feature type="compositionally biased region" description="Low complexity" evidence="1">
    <location>
        <begin position="309"/>
        <end position="341"/>
    </location>
</feature>
<accession>A0A409W541</accession>
<evidence type="ECO:0000313" key="3">
    <source>
        <dbReference type="EMBL" id="PPQ73633.1"/>
    </source>
</evidence>
<name>A0A409W541_9AGAR</name>
<evidence type="ECO:0000313" key="4">
    <source>
        <dbReference type="Proteomes" id="UP000284706"/>
    </source>
</evidence>
<feature type="compositionally biased region" description="Low complexity" evidence="1">
    <location>
        <begin position="433"/>
        <end position="442"/>
    </location>
</feature>
<dbReference type="AlphaFoldDB" id="A0A409W541"/>
<keyword evidence="2" id="KW-1133">Transmembrane helix</keyword>
<feature type="region of interest" description="Disordered" evidence="1">
    <location>
        <begin position="397"/>
        <end position="448"/>
    </location>
</feature>
<protein>
    <submittedName>
        <fullName evidence="3">Uncharacterized protein</fullName>
    </submittedName>
</protein>
<keyword evidence="4" id="KW-1185">Reference proteome</keyword>
<dbReference type="EMBL" id="NHYE01005393">
    <property type="protein sequence ID" value="PPQ73633.1"/>
    <property type="molecule type" value="Genomic_DNA"/>
</dbReference>
<feature type="region of interest" description="Disordered" evidence="1">
    <location>
        <begin position="474"/>
        <end position="502"/>
    </location>
</feature>
<reference evidence="3 4" key="1">
    <citation type="journal article" date="2018" name="Evol. Lett.">
        <title>Horizontal gene cluster transfer increased hallucinogenic mushroom diversity.</title>
        <authorList>
            <person name="Reynolds H.T."/>
            <person name="Vijayakumar V."/>
            <person name="Gluck-Thaler E."/>
            <person name="Korotkin H.B."/>
            <person name="Matheny P.B."/>
            <person name="Slot J.C."/>
        </authorList>
    </citation>
    <scope>NUCLEOTIDE SEQUENCE [LARGE SCALE GENOMIC DNA]</scope>
    <source>
        <strain evidence="3 4">SRW20</strain>
    </source>
</reference>
<gene>
    <name evidence="3" type="ORF">CVT26_010624</name>
</gene>
<keyword evidence="2" id="KW-0472">Membrane</keyword>
<dbReference type="OrthoDB" id="3069632at2759"/>
<feature type="transmembrane region" description="Helical" evidence="2">
    <location>
        <begin position="350"/>
        <end position="374"/>
    </location>
</feature>
<proteinExistence type="predicted"/>